<sequence>MEITYISKIITRMNLAEYTEGATFEVASECSQRFEEHKTNTGEKKFLVSLGDLKRLLLFSGLLYALLVLKQLKINFMGSISRITGKFANLRVPKFILVPLLKIYCAIYGVNLEEPEIHRLRDFSSFNAFFTRKLKKGIRLIENPDDQDSVCSPCDGTVYNFGTCEKDTFVVVKNTPYRMDEFLFGDQPDSTRRFENISEKVKQRGNSLKFVLFYLSPADYHRYHSAAMWTTNFRRHIAGRLMPVKPAYVANHPNVFKENERVSLCGEWANGFFSTTFIGALNVGSIAINFDKGVVTNTMYHQGNKVADKIYTGSESSEISYSLEKVNEMSKLTNDVITKNPDSGIATSKTLFDKDQDILEASESTSSSDEGSTLNEDLTNSSGQGKEDFGYFKSHFNQPTILDVLRAENCEYEISQKGFHLEKGQEIGYFNLGSSIMLIFEAPEESEFDLQIGQKVKVGNTILEVNKFE</sequence>
<dbReference type="GO" id="GO:0006646">
    <property type="term" value="P:phosphatidylethanolamine biosynthetic process"/>
    <property type="evidence" value="ECO:0007669"/>
    <property type="project" value="TreeGrafter"/>
</dbReference>
<feature type="region of interest" description="Disordered" evidence="12">
    <location>
        <begin position="361"/>
        <end position="382"/>
    </location>
</feature>
<comment type="caution">
    <text evidence="13">The sequence shown here is derived from an EMBL/GenBank/DDBJ whole genome shotgun (WGS) entry which is preliminary data.</text>
</comment>
<feature type="compositionally biased region" description="Low complexity" evidence="12">
    <location>
        <begin position="362"/>
        <end position="373"/>
    </location>
</feature>
<dbReference type="PANTHER" id="PTHR10067:SF6">
    <property type="entry name" value="PHOSPHATIDYLSERINE DECARBOXYLASE PROENZYME, MITOCHONDRIAL"/>
    <property type="match status" value="1"/>
</dbReference>
<dbReference type="InterPro" id="IPR003817">
    <property type="entry name" value="PS_Dcarbxylase"/>
</dbReference>
<dbReference type="PANTHER" id="PTHR10067">
    <property type="entry name" value="PHOSPHATIDYLSERINE DECARBOXYLASE"/>
    <property type="match status" value="1"/>
</dbReference>
<evidence type="ECO:0000256" key="8">
    <source>
        <dbReference type="ARBA" id="ARBA00023239"/>
    </source>
</evidence>
<evidence type="ECO:0000256" key="6">
    <source>
        <dbReference type="ARBA" id="ARBA00023098"/>
    </source>
</evidence>
<keyword evidence="9" id="KW-1208">Phospholipid metabolism</keyword>
<keyword evidence="4" id="KW-0444">Lipid biosynthesis</keyword>
<keyword evidence="14" id="KW-1185">Reference proteome</keyword>
<accession>A0AAD1UL70</accession>
<evidence type="ECO:0000256" key="11">
    <source>
        <dbReference type="ARBA" id="ARBA00024326"/>
    </source>
</evidence>
<evidence type="ECO:0000256" key="12">
    <source>
        <dbReference type="SAM" id="MobiDB-lite"/>
    </source>
</evidence>
<dbReference type="NCBIfam" id="TIGR00163">
    <property type="entry name" value="PS_decarb"/>
    <property type="match status" value="1"/>
</dbReference>
<reference evidence="13" key="1">
    <citation type="submission" date="2023-07" db="EMBL/GenBank/DDBJ databases">
        <authorList>
            <consortium name="AG Swart"/>
            <person name="Singh M."/>
            <person name="Singh A."/>
            <person name="Seah K."/>
            <person name="Emmerich C."/>
        </authorList>
    </citation>
    <scope>NUCLEOTIDE SEQUENCE</scope>
    <source>
        <strain evidence="13">DP1</strain>
    </source>
</reference>
<dbReference type="InterPro" id="IPR033177">
    <property type="entry name" value="PSD-B"/>
</dbReference>
<evidence type="ECO:0000256" key="3">
    <source>
        <dbReference type="ARBA" id="ARBA00012243"/>
    </source>
</evidence>
<dbReference type="EMBL" id="CAMPGE010010060">
    <property type="protein sequence ID" value="CAI2368915.1"/>
    <property type="molecule type" value="Genomic_DNA"/>
</dbReference>
<proteinExistence type="predicted"/>
<gene>
    <name evidence="13" type="ORF">ECRASSUSDP1_LOCUS10211</name>
</gene>
<comment type="pathway">
    <text evidence="11">Phospholipid metabolism; phosphatidylethanolamine biosynthesis.</text>
</comment>
<comment type="pathway">
    <text evidence="2">Lipid metabolism.</text>
</comment>
<evidence type="ECO:0000256" key="5">
    <source>
        <dbReference type="ARBA" id="ARBA00022793"/>
    </source>
</evidence>
<dbReference type="Proteomes" id="UP001295684">
    <property type="component" value="Unassembled WGS sequence"/>
</dbReference>
<protein>
    <recommendedName>
        <fullName evidence="3">phosphatidylserine decarboxylase</fullName>
        <ecNumber evidence="3">4.1.1.65</ecNumber>
    </recommendedName>
</protein>
<keyword evidence="10" id="KW-0670">Pyruvate</keyword>
<dbReference type="Pfam" id="PF02666">
    <property type="entry name" value="PS_Dcarbxylase"/>
    <property type="match status" value="1"/>
</dbReference>
<dbReference type="GO" id="GO:0005739">
    <property type="term" value="C:mitochondrion"/>
    <property type="evidence" value="ECO:0007669"/>
    <property type="project" value="TreeGrafter"/>
</dbReference>
<dbReference type="GO" id="GO:0004609">
    <property type="term" value="F:phosphatidylserine decarboxylase activity"/>
    <property type="evidence" value="ECO:0007669"/>
    <property type="project" value="UniProtKB-EC"/>
</dbReference>
<evidence type="ECO:0000256" key="4">
    <source>
        <dbReference type="ARBA" id="ARBA00022516"/>
    </source>
</evidence>
<name>A0AAD1UL70_EUPCR</name>
<keyword evidence="5" id="KW-0210">Decarboxylase</keyword>
<evidence type="ECO:0000313" key="14">
    <source>
        <dbReference type="Proteomes" id="UP001295684"/>
    </source>
</evidence>
<evidence type="ECO:0000256" key="7">
    <source>
        <dbReference type="ARBA" id="ARBA00023209"/>
    </source>
</evidence>
<dbReference type="AlphaFoldDB" id="A0AAD1UL70"/>
<organism evidence="13 14">
    <name type="scientific">Euplotes crassus</name>
    <dbReference type="NCBI Taxonomy" id="5936"/>
    <lineage>
        <taxon>Eukaryota</taxon>
        <taxon>Sar</taxon>
        <taxon>Alveolata</taxon>
        <taxon>Ciliophora</taxon>
        <taxon>Intramacronucleata</taxon>
        <taxon>Spirotrichea</taxon>
        <taxon>Hypotrichia</taxon>
        <taxon>Euplotida</taxon>
        <taxon>Euplotidae</taxon>
        <taxon>Moneuplotes</taxon>
    </lineage>
</organism>
<evidence type="ECO:0000256" key="1">
    <source>
        <dbReference type="ARBA" id="ARBA00001928"/>
    </source>
</evidence>
<evidence type="ECO:0000256" key="9">
    <source>
        <dbReference type="ARBA" id="ARBA00023264"/>
    </source>
</evidence>
<evidence type="ECO:0000256" key="2">
    <source>
        <dbReference type="ARBA" id="ARBA00005189"/>
    </source>
</evidence>
<evidence type="ECO:0000256" key="10">
    <source>
        <dbReference type="ARBA" id="ARBA00023317"/>
    </source>
</evidence>
<keyword evidence="6" id="KW-0443">Lipid metabolism</keyword>
<dbReference type="EC" id="4.1.1.65" evidence="3"/>
<keyword evidence="7" id="KW-0594">Phospholipid biosynthesis</keyword>
<comment type="cofactor">
    <cofactor evidence="1">
        <name>pyruvate</name>
        <dbReference type="ChEBI" id="CHEBI:15361"/>
    </cofactor>
</comment>
<evidence type="ECO:0000313" key="13">
    <source>
        <dbReference type="EMBL" id="CAI2368915.1"/>
    </source>
</evidence>
<keyword evidence="8" id="KW-0456">Lyase</keyword>